<dbReference type="Proteomes" id="UP001153678">
    <property type="component" value="Unassembled WGS sequence"/>
</dbReference>
<accession>A0A9W4T4J6</accession>
<dbReference type="AlphaFoldDB" id="A0A9W4T4J6"/>
<comment type="caution">
    <text evidence="1">The sequence shown here is derived from an EMBL/GenBank/DDBJ whole genome shotgun (WGS) entry which is preliminary data.</text>
</comment>
<name>A0A9W4T4J6_9GLOM</name>
<gene>
    <name evidence="1" type="ORF">FWILDA_LOCUS15594</name>
</gene>
<feature type="non-terminal residue" evidence="1">
    <location>
        <position position="1"/>
    </location>
</feature>
<dbReference type="EMBL" id="CAMKVN010008367">
    <property type="protein sequence ID" value="CAI2192474.1"/>
    <property type="molecule type" value="Genomic_DNA"/>
</dbReference>
<proteinExistence type="predicted"/>
<reference evidence="1" key="1">
    <citation type="submission" date="2022-08" db="EMBL/GenBank/DDBJ databases">
        <authorList>
            <person name="Kallberg Y."/>
            <person name="Tangrot J."/>
            <person name="Rosling A."/>
        </authorList>
    </citation>
    <scope>NUCLEOTIDE SEQUENCE</scope>
    <source>
        <strain evidence="1">Wild A</strain>
    </source>
</reference>
<protein>
    <submittedName>
        <fullName evidence="1">11251_t:CDS:1</fullName>
    </submittedName>
</protein>
<keyword evidence="2" id="KW-1185">Reference proteome</keyword>
<organism evidence="1 2">
    <name type="scientific">Funneliformis geosporum</name>
    <dbReference type="NCBI Taxonomy" id="1117311"/>
    <lineage>
        <taxon>Eukaryota</taxon>
        <taxon>Fungi</taxon>
        <taxon>Fungi incertae sedis</taxon>
        <taxon>Mucoromycota</taxon>
        <taxon>Glomeromycotina</taxon>
        <taxon>Glomeromycetes</taxon>
        <taxon>Glomerales</taxon>
        <taxon>Glomeraceae</taxon>
        <taxon>Funneliformis</taxon>
    </lineage>
</organism>
<sequence>KNYLIATQKQELINIERIIKEINEAWNNAEDRINNVLPYHIQPDFFAKLKRNIKLEARRLQKNLSKEHEAVRLMNLNGGNSLANYSRIVQLPPKAIQLYICMRSNKFTYNRCLFCHIRKYFH</sequence>
<evidence type="ECO:0000313" key="1">
    <source>
        <dbReference type="EMBL" id="CAI2192474.1"/>
    </source>
</evidence>
<evidence type="ECO:0000313" key="2">
    <source>
        <dbReference type="Proteomes" id="UP001153678"/>
    </source>
</evidence>